<dbReference type="SUPFAM" id="SSF52091">
    <property type="entry name" value="SpoIIaa-like"/>
    <property type="match status" value="1"/>
</dbReference>
<proteinExistence type="predicted"/>
<dbReference type="InterPro" id="IPR002645">
    <property type="entry name" value="STAS_dom"/>
</dbReference>
<accession>A0ABT5SZW4</accession>
<dbReference type="Pfam" id="PF01740">
    <property type="entry name" value="STAS"/>
    <property type="match status" value="1"/>
</dbReference>
<organism evidence="3 4">
    <name type="scientific">Actinomycetospora lemnae</name>
    <dbReference type="NCBI Taxonomy" id="3019891"/>
    <lineage>
        <taxon>Bacteria</taxon>
        <taxon>Bacillati</taxon>
        <taxon>Actinomycetota</taxon>
        <taxon>Actinomycetes</taxon>
        <taxon>Pseudonocardiales</taxon>
        <taxon>Pseudonocardiaceae</taxon>
        <taxon>Actinomycetospora</taxon>
    </lineage>
</organism>
<sequence length="118" mass="12241">MTDLVVPAHDGLASSTSSSTTTAVDVRPVDAAHGVIVTVSGPVSLDGAETLSRHLDAELDRRRHVIVLDLSAVPSCDPLGVQVLARVRARARREGVSLHLVHLGAPAARSWLAAAGLT</sequence>
<evidence type="ECO:0000259" key="2">
    <source>
        <dbReference type="PROSITE" id="PS50801"/>
    </source>
</evidence>
<evidence type="ECO:0000313" key="3">
    <source>
        <dbReference type="EMBL" id="MDD7968411.1"/>
    </source>
</evidence>
<dbReference type="CDD" id="cd07043">
    <property type="entry name" value="STAS_anti-anti-sigma_factors"/>
    <property type="match status" value="1"/>
</dbReference>
<dbReference type="EMBL" id="JAQZAO010000012">
    <property type="protein sequence ID" value="MDD7968411.1"/>
    <property type="molecule type" value="Genomic_DNA"/>
</dbReference>
<feature type="domain" description="STAS" evidence="2">
    <location>
        <begin position="35"/>
        <end position="118"/>
    </location>
</feature>
<dbReference type="InterPro" id="IPR036513">
    <property type="entry name" value="STAS_dom_sf"/>
</dbReference>
<name>A0ABT5SZW4_9PSEU</name>
<dbReference type="RefSeq" id="WP_274202942.1">
    <property type="nucleotide sequence ID" value="NZ_JAQZAO010000012.1"/>
</dbReference>
<dbReference type="Proteomes" id="UP001300763">
    <property type="component" value="Unassembled WGS sequence"/>
</dbReference>
<evidence type="ECO:0000313" key="4">
    <source>
        <dbReference type="Proteomes" id="UP001300763"/>
    </source>
</evidence>
<keyword evidence="4" id="KW-1185">Reference proteome</keyword>
<protein>
    <submittedName>
        <fullName evidence="3">STAS domain-containing protein</fullName>
    </submittedName>
</protein>
<dbReference type="Gene3D" id="3.30.750.24">
    <property type="entry name" value="STAS domain"/>
    <property type="match status" value="1"/>
</dbReference>
<gene>
    <name evidence="3" type="ORF">PGB27_23970</name>
</gene>
<evidence type="ECO:0000256" key="1">
    <source>
        <dbReference type="SAM" id="MobiDB-lite"/>
    </source>
</evidence>
<reference evidence="3 4" key="1">
    <citation type="submission" date="2023-02" db="EMBL/GenBank/DDBJ databases">
        <title>Genome sequencing required for Actinomycetospora new species description.</title>
        <authorList>
            <person name="Saimee Y."/>
            <person name="Duangmal K."/>
        </authorList>
    </citation>
    <scope>NUCLEOTIDE SEQUENCE [LARGE SCALE GENOMIC DNA]</scope>
    <source>
        <strain evidence="3 4">DW7H6</strain>
    </source>
</reference>
<comment type="caution">
    <text evidence="3">The sequence shown here is derived from an EMBL/GenBank/DDBJ whole genome shotgun (WGS) entry which is preliminary data.</text>
</comment>
<dbReference type="PROSITE" id="PS50801">
    <property type="entry name" value="STAS"/>
    <property type="match status" value="1"/>
</dbReference>
<feature type="region of interest" description="Disordered" evidence="1">
    <location>
        <begin position="1"/>
        <end position="22"/>
    </location>
</feature>